<dbReference type="InterPro" id="IPR036388">
    <property type="entry name" value="WH-like_DNA-bd_sf"/>
</dbReference>
<sequence length="119" mass="13706">MNLPHNHNEDATACQFLQEKIGDTENFQAVADVFKQLGDSTRLRIFWILCHCEECVLNIAALLNMSSPAVSHHLRPLKNSGLITSRREGKEVYYRAADTEQTRLLHDMMEKVMQITCFR</sequence>
<dbReference type="InterPro" id="IPR051011">
    <property type="entry name" value="Metal_resp_trans_reg"/>
</dbReference>
<dbReference type="InterPro" id="IPR011991">
    <property type="entry name" value="ArsR-like_HTH"/>
</dbReference>
<dbReference type="Proteomes" id="UP000433181">
    <property type="component" value="Unassembled WGS sequence"/>
</dbReference>
<reference evidence="5 6" key="1">
    <citation type="submission" date="2019-08" db="EMBL/GenBank/DDBJ databases">
        <title>In-depth cultivation of the pig gut microbiome towards novel bacterial diversity and tailored functional studies.</title>
        <authorList>
            <person name="Wylensek D."/>
            <person name="Hitch T.C.A."/>
            <person name="Clavel T."/>
        </authorList>
    </citation>
    <scope>NUCLEOTIDE SEQUENCE [LARGE SCALE GENOMIC DNA]</scope>
    <source>
        <strain evidence="5 6">WCA-693-APC-5D-A</strain>
    </source>
</reference>
<accession>A0A6I2UKI3</accession>
<name>A0A6I2UKI3_9FIRM</name>
<evidence type="ECO:0000256" key="3">
    <source>
        <dbReference type="ARBA" id="ARBA00023163"/>
    </source>
</evidence>
<dbReference type="InterPro" id="IPR036390">
    <property type="entry name" value="WH_DNA-bd_sf"/>
</dbReference>
<protein>
    <submittedName>
        <fullName evidence="5">Winged helix-turn-helix transcriptional regulator</fullName>
    </submittedName>
</protein>
<comment type="caution">
    <text evidence="5">The sequence shown here is derived from an EMBL/GenBank/DDBJ whole genome shotgun (WGS) entry which is preliminary data.</text>
</comment>
<dbReference type="GO" id="GO:0003700">
    <property type="term" value="F:DNA-binding transcription factor activity"/>
    <property type="evidence" value="ECO:0007669"/>
    <property type="project" value="InterPro"/>
</dbReference>
<dbReference type="EMBL" id="VUNR01000029">
    <property type="protein sequence ID" value="MSU09651.1"/>
    <property type="molecule type" value="Genomic_DNA"/>
</dbReference>
<keyword evidence="3" id="KW-0804">Transcription</keyword>
<keyword evidence="1" id="KW-0805">Transcription regulation</keyword>
<dbReference type="Pfam" id="PF01022">
    <property type="entry name" value="HTH_5"/>
    <property type="match status" value="1"/>
</dbReference>
<dbReference type="PRINTS" id="PR00778">
    <property type="entry name" value="HTHARSR"/>
</dbReference>
<dbReference type="SUPFAM" id="SSF46785">
    <property type="entry name" value="Winged helix' DNA-binding domain"/>
    <property type="match status" value="1"/>
</dbReference>
<dbReference type="RefSeq" id="WP_154407821.1">
    <property type="nucleotide sequence ID" value="NZ_JBGUTX010000354.1"/>
</dbReference>
<dbReference type="PANTHER" id="PTHR43132:SF2">
    <property type="entry name" value="ARSENICAL RESISTANCE OPERON REPRESSOR ARSR-RELATED"/>
    <property type="match status" value="1"/>
</dbReference>
<evidence type="ECO:0000259" key="4">
    <source>
        <dbReference type="PROSITE" id="PS50987"/>
    </source>
</evidence>
<dbReference type="PANTHER" id="PTHR43132">
    <property type="entry name" value="ARSENICAL RESISTANCE OPERON REPRESSOR ARSR-RELATED"/>
    <property type="match status" value="1"/>
</dbReference>
<dbReference type="AlphaFoldDB" id="A0A6I2UKI3"/>
<keyword evidence="2" id="KW-0238">DNA-binding</keyword>
<dbReference type="Gene3D" id="1.10.10.10">
    <property type="entry name" value="Winged helix-like DNA-binding domain superfamily/Winged helix DNA-binding domain"/>
    <property type="match status" value="1"/>
</dbReference>
<dbReference type="GeneID" id="96779600"/>
<organism evidence="5 6">
    <name type="scientific">Anaerovibrio slackiae</name>
    <dbReference type="NCBI Taxonomy" id="2652309"/>
    <lineage>
        <taxon>Bacteria</taxon>
        <taxon>Bacillati</taxon>
        <taxon>Bacillota</taxon>
        <taxon>Negativicutes</taxon>
        <taxon>Selenomonadales</taxon>
        <taxon>Selenomonadaceae</taxon>
        <taxon>Anaerovibrio</taxon>
    </lineage>
</organism>
<evidence type="ECO:0000313" key="5">
    <source>
        <dbReference type="EMBL" id="MSU09651.1"/>
    </source>
</evidence>
<evidence type="ECO:0000313" key="6">
    <source>
        <dbReference type="Proteomes" id="UP000433181"/>
    </source>
</evidence>
<dbReference type="SMART" id="SM00418">
    <property type="entry name" value="HTH_ARSR"/>
    <property type="match status" value="1"/>
</dbReference>
<evidence type="ECO:0000256" key="1">
    <source>
        <dbReference type="ARBA" id="ARBA00023015"/>
    </source>
</evidence>
<proteinExistence type="predicted"/>
<keyword evidence="6" id="KW-1185">Reference proteome</keyword>
<dbReference type="PROSITE" id="PS50987">
    <property type="entry name" value="HTH_ARSR_2"/>
    <property type="match status" value="1"/>
</dbReference>
<dbReference type="GO" id="GO:0003677">
    <property type="term" value="F:DNA binding"/>
    <property type="evidence" value="ECO:0007669"/>
    <property type="project" value="UniProtKB-KW"/>
</dbReference>
<dbReference type="InterPro" id="IPR001845">
    <property type="entry name" value="HTH_ArsR_DNA-bd_dom"/>
</dbReference>
<dbReference type="NCBIfam" id="NF033788">
    <property type="entry name" value="HTH_metalloreg"/>
    <property type="match status" value="1"/>
</dbReference>
<feature type="domain" description="HTH arsR-type" evidence="4">
    <location>
        <begin position="22"/>
        <end position="116"/>
    </location>
</feature>
<dbReference type="CDD" id="cd00090">
    <property type="entry name" value="HTH_ARSR"/>
    <property type="match status" value="1"/>
</dbReference>
<evidence type="ECO:0000256" key="2">
    <source>
        <dbReference type="ARBA" id="ARBA00023125"/>
    </source>
</evidence>
<gene>
    <name evidence="5" type="ORF">FYJ84_11740</name>
</gene>